<evidence type="ECO:0000313" key="2">
    <source>
        <dbReference type="Proteomes" id="UP001239522"/>
    </source>
</evidence>
<sequence length="76" mass="8588">MPAQQPSPPPQALVEQVLICFDAYTRARGARDSLLSGGRVSPREEQRAFDDLRRVIEKLRDADTSELYADETDDRP</sequence>
<proteinExistence type="predicted"/>
<keyword evidence="2" id="KW-1185">Reference proteome</keyword>
<dbReference type="Proteomes" id="UP001239522">
    <property type="component" value="Chromosome"/>
</dbReference>
<dbReference type="EMBL" id="CP120997">
    <property type="protein sequence ID" value="WLQ34340.1"/>
    <property type="molecule type" value="Genomic_DNA"/>
</dbReference>
<reference evidence="1 2" key="1">
    <citation type="submission" date="2023-03" db="EMBL/GenBank/DDBJ databases">
        <title>Isolation and description of six Streptomyces strains from soil environments, able to metabolize different microbial glucans.</title>
        <authorList>
            <person name="Widen T."/>
            <person name="Larsbrink J."/>
        </authorList>
    </citation>
    <scope>NUCLEOTIDE SEQUENCE [LARGE SCALE GENOMIC DNA]</scope>
    <source>
        <strain evidence="1 2">Mut1</strain>
    </source>
</reference>
<name>A0ABY9HII5_9ACTN</name>
<dbReference type="RefSeq" id="WP_306054436.1">
    <property type="nucleotide sequence ID" value="NZ_CP120997.1"/>
</dbReference>
<protein>
    <submittedName>
        <fullName evidence="1">Uncharacterized protein</fullName>
    </submittedName>
</protein>
<organism evidence="1 2">
    <name type="scientific">Streptomyces castrisilvae</name>
    <dbReference type="NCBI Taxonomy" id="3033811"/>
    <lineage>
        <taxon>Bacteria</taxon>
        <taxon>Bacillati</taxon>
        <taxon>Actinomycetota</taxon>
        <taxon>Actinomycetes</taxon>
        <taxon>Kitasatosporales</taxon>
        <taxon>Streptomycetaceae</taxon>
        <taxon>Streptomyces</taxon>
    </lineage>
</organism>
<gene>
    <name evidence="1" type="ORF">P8A18_13215</name>
</gene>
<evidence type="ECO:0000313" key="1">
    <source>
        <dbReference type="EMBL" id="WLQ34340.1"/>
    </source>
</evidence>
<accession>A0ABY9HII5</accession>